<evidence type="ECO:0000256" key="1">
    <source>
        <dbReference type="ARBA" id="ARBA00001947"/>
    </source>
</evidence>
<feature type="compositionally biased region" description="Basic residues" evidence="8">
    <location>
        <begin position="66"/>
        <end position="78"/>
    </location>
</feature>
<comment type="similarity">
    <text evidence="2">Belongs to the AP endonuclease 2 family.</text>
</comment>
<dbReference type="Gene3D" id="3.20.20.150">
    <property type="entry name" value="Divalent-metal-dependent TIM barrel enzymes"/>
    <property type="match status" value="1"/>
</dbReference>
<dbReference type="HAMAP" id="MF_00152">
    <property type="entry name" value="Nfo"/>
    <property type="match status" value="1"/>
</dbReference>
<reference evidence="10 11" key="1">
    <citation type="submission" date="2020-08" db="EMBL/GenBank/DDBJ databases">
        <authorList>
            <person name="Hejnol A."/>
        </authorList>
    </citation>
    <scope>NUCLEOTIDE SEQUENCE [LARGE SCALE GENOMIC DNA]</scope>
</reference>
<dbReference type="GO" id="GO:0008270">
    <property type="term" value="F:zinc ion binding"/>
    <property type="evidence" value="ECO:0007669"/>
    <property type="project" value="InterPro"/>
</dbReference>
<evidence type="ECO:0000256" key="5">
    <source>
        <dbReference type="ARBA" id="ARBA00022801"/>
    </source>
</evidence>
<dbReference type="PROSITE" id="PS00729">
    <property type="entry name" value="AP_NUCLEASE_F2_1"/>
    <property type="match status" value="1"/>
</dbReference>
<dbReference type="InterPro" id="IPR013022">
    <property type="entry name" value="Xyl_isomerase-like_TIM-brl"/>
</dbReference>
<dbReference type="PANTHER" id="PTHR21445">
    <property type="entry name" value="ENDONUCLEASE IV ENDODEOXYRIBONUCLEASE IV"/>
    <property type="match status" value="1"/>
</dbReference>
<evidence type="ECO:0000313" key="10">
    <source>
        <dbReference type="EMBL" id="CAD5117417.1"/>
    </source>
</evidence>
<evidence type="ECO:0000256" key="6">
    <source>
        <dbReference type="ARBA" id="ARBA00022833"/>
    </source>
</evidence>
<keyword evidence="6" id="KW-0862">Zinc</keyword>
<dbReference type="PANTHER" id="PTHR21445:SF0">
    <property type="entry name" value="APURINIC-APYRIMIDINIC ENDONUCLEASE"/>
    <property type="match status" value="1"/>
</dbReference>
<evidence type="ECO:0000313" key="11">
    <source>
        <dbReference type="Proteomes" id="UP000549394"/>
    </source>
</evidence>
<gene>
    <name evidence="10" type="ORF">DGYR_LOCUS5947</name>
</gene>
<dbReference type="PROSITE" id="PS00730">
    <property type="entry name" value="AP_NUCLEASE_F2_2"/>
    <property type="match status" value="1"/>
</dbReference>
<feature type="compositionally biased region" description="Basic and acidic residues" evidence="8">
    <location>
        <begin position="46"/>
        <end position="65"/>
    </location>
</feature>
<evidence type="ECO:0000256" key="7">
    <source>
        <dbReference type="ARBA" id="ARBA00023204"/>
    </source>
</evidence>
<dbReference type="NCBIfam" id="NF002199">
    <property type="entry name" value="PRK01060.1-4"/>
    <property type="match status" value="1"/>
</dbReference>
<keyword evidence="3" id="KW-0479">Metal-binding</keyword>
<dbReference type="NCBIfam" id="TIGR00587">
    <property type="entry name" value="nfo"/>
    <property type="match status" value="1"/>
</dbReference>
<dbReference type="GO" id="GO:0003906">
    <property type="term" value="F:DNA-(apurinic or apyrimidinic site) endonuclease activity"/>
    <property type="evidence" value="ECO:0007669"/>
    <property type="project" value="TreeGrafter"/>
</dbReference>
<feature type="domain" description="Xylose isomerase-like TIM barrel" evidence="9">
    <location>
        <begin position="149"/>
        <end position="403"/>
    </location>
</feature>
<dbReference type="InterPro" id="IPR036237">
    <property type="entry name" value="Xyl_isomerase-like_sf"/>
</dbReference>
<evidence type="ECO:0000256" key="2">
    <source>
        <dbReference type="ARBA" id="ARBA00005340"/>
    </source>
</evidence>
<evidence type="ECO:0000256" key="8">
    <source>
        <dbReference type="SAM" id="MobiDB-lite"/>
    </source>
</evidence>
<sequence>MPRAQRKRKMSGETDSSPKTKAEKKPIKRQRKRNISDSDEDEEKQPDDSRSPVKYENSDVENETKKKPKPKTQRKKKTKEALTDDSNPPKKTKSRGSKKKSVEETIEANEQLLEMAKENEKEPPGEKYIGGHNSINGGLYKAALESASIKGRAFGLFLKSNRQWAAKALSDDDVDNFQRACKKLNYSLDKILPHGTYLMNCASTDSEQLKKSRDCMLEEVKRCQRLGIKLYNFHPGSTCGKGKVEEGLQTIADSINMVLKETKDVIILLENMSCQGNTIGGKFSELSSIIDKVDDKSRIGVCLDTCHAFAAGFDIRTEESYEAMMSEFDETIGLKYLKAIHLNDSKGKLGCHADRHENIGKGEIGLDGFKLVMNDSRLNNMPMILETPFIENVSNYEEEIETLYGLVK</sequence>
<feature type="compositionally biased region" description="Basic and acidic residues" evidence="8">
    <location>
        <begin position="10"/>
        <end position="25"/>
    </location>
</feature>
<dbReference type="SUPFAM" id="SSF51658">
    <property type="entry name" value="Xylose isomerase-like"/>
    <property type="match status" value="1"/>
</dbReference>
<name>A0A7I8VQ62_9ANNE</name>
<dbReference type="SMART" id="SM00518">
    <property type="entry name" value="AP2Ec"/>
    <property type="match status" value="1"/>
</dbReference>
<accession>A0A7I8VQ62</accession>
<comment type="cofactor">
    <cofactor evidence="1">
        <name>Zn(2+)</name>
        <dbReference type="ChEBI" id="CHEBI:29105"/>
    </cofactor>
</comment>
<feature type="compositionally biased region" description="Basic residues" evidence="8">
    <location>
        <begin position="90"/>
        <end position="99"/>
    </location>
</feature>
<dbReference type="FunFam" id="3.20.20.150:FF:000001">
    <property type="entry name" value="Probable endonuclease 4"/>
    <property type="match status" value="1"/>
</dbReference>
<dbReference type="PROSITE" id="PS00731">
    <property type="entry name" value="AP_NUCLEASE_F2_3"/>
    <property type="match status" value="1"/>
</dbReference>
<dbReference type="AlphaFoldDB" id="A0A7I8VQ62"/>
<evidence type="ECO:0000259" key="9">
    <source>
        <dbReference type="Pfam" id="PF01261"/>
    </source>
</evidence>
<keyword evidence="4" id="KW-0227">DNA damage</keyword>
<dbReference type="GO" id="GO:0006284">
    <property type="term" value="P:base-excision repair"/>
    <property type="evidence" value="ECO:0007669"/>
    <property type="project" value="TreeGrafter"/>
</dbReference>
<dbReference type="CDD" id="cd00019">
    <property type="entry name" value="AP2Ec"/>
    <property type="match status" value="1"/>
</dbReference>
<dbReference type="EMBL" id="CAJFCJ010000007">
    <property type="protein sequence ID" value="CAD5117417.1"/>
    <property type="molecule type" value="Genomic_DNA"/>
</dbReference>
<dbReference type="InterPro" id="IPR001719">
    <property type="entry name" value="AP_endonuc_2"/>
</dbReference>
<comment type="caution">
    <text evidence="10">The sequence shown here is derived from an EMBL/GenBank/DDBJ whole genome shotgun (WGS) entry which is preliminary data.</text>
</comment>
<organism evidence="10 11">
    <name type="scientific">Dimorphilus gyrociliatus</name>
    <dbReference type="NCBI Taxonomy" id="2664684"/>
    <lineage>
        <taxon>Eukaryota</taxon>
        <taxon>Metazoa</taxon>
        <taxon>Spiralia</taxon>
        <taxon>Lophotrochozoa</taxon>
        <taxon>Annelida</taxon>
        <taxon>Polychaeta</taxon>
        <taxon>Polychaeta incertae sedis</taxon>
        <taxon>Dinophilidae</taxon>
        <taxon>Dimorphilus</taxon>
    </lineage>
</organism>
<dbReference type="GO" id="GO:0005634">
    <property type="term" value="C:nucleus"/>
    <property type="evidence" value="ECO:0007669"/>
    <property type="project" value="TreeGrafter"/>
</dbReference>
<proteinExistence type="inferred from homology"/>
<dbReference type="Proteomes" id="UP000549394">
    <property type="component" value="Unassembled WGS sequence"/>
</dbReference>
<dbReference type="InterPro" id="IPR018246">
    <property type="entry name" value="AP_endonuc_F2_Zn_BS"/>
</dbReference>
<feature type="region of interest" description="Disordered" evidence="8">
    <location>
        <begin position="1"/>
        <end position="104"/>
    </location>
</feature>
<protein>
    <submittedName>
        <fullName evidence="10">DgyrCDS6188</fullName>
    </submittedName>
</protein>
<dbReference type="Pfam" id="PF01261">
    <property type="entry name" value="AP_endonuc_2"/>
    <property type="match status" value="1"/>
</dbReference>
<keyword evidence="11" id="KW-1185">Reference proteome</keyword>
<dbReference type="GO" id="GO:0005739">
    <property type="term" value="C:mitochondrion"/>
    <property type="evidence" value="ECO:0007669"/>
    <property type="project" value="TreeGrafter"/>
</dbReference>
<dbReference type="OrthoDB" id="7663182at2759"/>
<dbReference type="PROSITE" id="PS51432">
    <property type="entry name" value="AP_NUCLEASE_F2_4"/>
    <property type="match status" value="1"/>
</dbReference>
<keyword evidence="7" id="KW-0234">DNA repair</keyword>
<evidence type="ECO:0000256" key="4">
    <source>
        <dbReference type="ARBA" id="ARBA00022763"/>
    </source>
</evidence>
<dbReference type="GO" id="GO:0003677">
    <property type="term" value="F:DNA binding"/>
    <property type="evidence" value="ECO:0007669"/>
    <property type="project" value="InterPro"/>
</dbReference>
<dbReference type="GO" id="GO:0008081">
    <property type="term" value="F:phosphoric diester hydrolase activity"/>
    <property type="evidence" value="ECO:0007669"/>
    <property type="project" value="TreeGrafter"/>
</dbReference>
<keyword evidence="5" id="KW-0378">Hydrolase</keyword>
<evidence type="ECO:0000256" key="3">
    <source>
        <dbReference type="ARBA" id="ARBA00022723"/>
    </source>
</evidence>